<dbReference type="CDD" id="cd00093">
    <property type="entry name" value="HTH_XRE"/>
    <property type="match status" value="1"/>
</dbReference>
<protein>
    <submittedName>
        <fullName evidence="2">Helix-turn-helix domain-containing protein</fullName>
    </submittedName>
</protein>
<evidence type="ECO:0000313" key="2">
    <source>
        <dbReference type="EMBL" id="MCU6716609.1"/>
    </source>
</evidence>
<sequence>MKEDTILVEITKMRKETGLSQSRFAAYFGIPTRTYQKWEQKENTPAPYIPEMMSCILHLEKRVKELEERLSKYEEPGKDVAEVQ</sequence>
<feature type="domain" description="HTH cro/C1-type" evidence="1">
    <location>
        <begin position="10"/>
        <end position="45"/>
    </location>
</feature>
<dbReference type="RefSeq" id="WP_022242499.1">
    <property type="nucleotide sequence ID" value="NZ_JAOQKI010000006.1"/>
</dbReference>
<evidence type="ECO:0000313" key="3">
    <source>
        <dbReference type="Proteomes" id="UP001209666"/>
    </source>
</evidence>
<dbReference type="Pfam" id="PF01381">
    <property type="entry name" value="HTH_3"/>
    <property type="match status" value="1"/>
</dbReference>
<gene>
    <name evidence="2" type="ORF">OCV43_04860</name>
</gene>
<comment type="caution">
    <text evidence="2">The sequence shown here is derived from an EMBL/GenBank/DDBJ whole genome shotgun (WGS) entry which is preliminary data.</text>
</comment>
<dbReference type="InterPro" id="IPR010982">
    <property type="entry name" value="Lambda_DNA-bd_dom_sf"/>
</dbReference>
<evidence type="ECO:0000259" key="1">
    <source>
        <dbReference type="PROSITE" id="PS50943"/>
    </source>
</evidence>
<proteinExistence type="predicted"/>
<keyword evidence="3" id="KW-1185">Reference proteome</keyword>
<dbReference type="Gene3D" id="1.10.260.40">
    <property type="entry name" value="lambda repressor-like DNA-binding domains"/>
    <property type="match status" value="1"/>
</dbReference>
<dbReference type="PROSITE" id="PS50943">
    <property type="entry name" value="HTH_CROC1"/>
    <property type="match status" value="1"/>
</dbReference>
<reference evidence="2 3" key="1">
    <citation type="journal article" date="2021" name="ISME Commun">
        <title>Automated analysis of genomic sequences facilitates high-throughput and comprehensive description of bacteria.</title>
        <authorList>
            <person name="Hitch T.C.A."/>
        </authorList>
    </citation>
    <scope>NUCLEOTIDE SEQUENCE [LARGE SCALE GENOMIC DNA]</scope>
    <source>
        <strain evidence="2 3">Sanger_19</strain>
    </source>
</reference>
<accession>A0ABT2SC31</accession>
<dbReference type="InterPro" id="IPR001387">
    <property type="entry name" value="Cro/C1-type_HTH"/>
</dbReference>
<name>A0ABT2SC31_9FIRM</name>
<organism evidence="2 3">
    <name type="scientific">Roseburia amylophila</name>
    <dbReference type="NCBI Taxonomy" id="2981794"/>
    <lineage>
        <taxon>Bacteria</taxon>
        <taxon>Bacillati</taxon>
        <taxon>Bacillota</taxon>
        <taxon>Clostridia</taxon>
        <taxon>Lachnospirales</taxon>
        <taxon>Lachnospiraceae</taxon>
        <taxon>Roseburia</taxon>
    </lineage>
</organism>
<dbReference type="EMBL" id="JAOQKI010000006">
    <property type="protein sequence ID" value="MCU6716609.1"/>
    <property type="molecule type" value="Genomic_DNA"/>
</dbReference>
<dbReference type="SUPFAM" id="SSF47413">
    <property type="entry name" value="lambda repressor-like DNA-binding domains"/>
    <property type="match status" value="1"/>
</dbReference>
<dbReference type="Proteomes" id="UP001209666">
    <property type="component" value="Unassembled WGS sequence"/>
</dbReference>